<organism evidence="11 12">
    <name type="scientific">Nonomuraea zeae</name>
    <dbReference type="NCBI Taxonomy" id="1642303"/>
    <lineage>
        <taxon>Bacteria</taxon>
        <taxon>Bacillati</taxon>
        <taxon>Actinomycetota</taxon>
        <taxon>Actinomycetes</taxon>
        <taxon>Streptosporangiales</taxon>
        <taxon>Streptosporangiaceae</taxon>
        <taxon>Nonomuraea</taxon>
    </lineage>
</organism>
<dbReference type="InterPro" id="IPR039425">
    <property type="entry name" value="RNA_pol_sigma-70-like"/>
</dbReference>
<dbReference type="NCBIfam" id="TIGR02937">
    <property type="entry name" value="sigma70-ECF"/>
    <property type="match status" value="1"/>
</dbReference>
<dbReference type="RefSeq" id="WP_138690453.1">
    <property type="nucleotide sequence ID" value="NZ_JBHSAZ010000006.1"/>
</dbReference>
<evidence type="ECO:0000256" key="8">
    <source>
        <dbReference type="PROSITE-ProRule" id="PRU00433"/>
    </source>
</evidence>
<feature type="compositionally biased region" description="Pro residues" evidence="9">
    <location>
        <begin position="312"/>
        <end position="321"/>
    </location>
</feature>
<evidence type="ECO:0000256" key="1">
    <source>
        <dbReference type="ARBA" id="ARBA00010641"/>
    </source>
</evidence>
<dbReference type="InterPro" id="IPR007627">
    <property type="entry name" value="RNA_pol_sigma70_r2"/>
</dbReference>
<dbReference type="OrthoDB" id="4990598at2"/>
<dbReference type="InterPro" id="IPR014284">
    <property type="entry name" value="RNA_pol_sigma-70_dom"/>
</dbReference>
<dbReference type="EMBL" id="VCKX01000041">
    <property type="protein sequence ID" value="TMR34733.1"/>
    <property type="molecule type" value="Genomic_DNA"/>
</dbReference>
<dbReference type="Gene3D" id="1.10.10.1320">
    <property type="entry name" value="Anti-sigma factor, zinc-finger domain"/>
    <property type="match status" value="1"/>
</dbReference>
<dbReference type="AlphaFoldDB" id="A0A5S4GP99"/>
<evidence type="ECO:0000256" key="5">
    <source>
        <dbReference type="ARBA" id="ARBA00023082"/>
    </source>
</evidence>
<dbReference type="GO" id="GO:0046872">
    <property type="term" value="F:metal ion binding"/>
    <property type="evidence" value="ECO:0007669"/>
    <property type="project" value="UniProtKB-KW"/>
</dbReference>
<dbReference type="Pfam" id="PF04542">
    <property type="entry name" value="Sigma70_r2"/>
    <property type="match status" value="1"/>
</dbReference>
<evidence type="ECO:0000259" key="10">
    <source>
        <dbReference type="PROSITE" id="PS51007"/>
    </source>
</evidence>
<comment type="caution">
    <text evidence="11">The sequence shown here is derived from an EMBL/GenBank/DDBJ whole genome shotgun (WGS) entry which is preliminary data.</text>
</comment>
<dbReference type="Pfam" id="PF13490">
    <property type="entry name" value="zf-HC2"/>
    <property type="match status" value="1"/>
</dbReference>
<dbReference type="GO" id="GO:0006352">
    <property type="term" value="P:DNA-templated transcription initiation"/>
    <property type="evidence" value="ECO:0007669"/>
    <property type="project" value="InterPro"/>
</dbReference>
<reference evidence="11 12" key="1">
    <citation type="submission" date="2019-05" db="EMBL/GenBank/DDBJ databases">
        <title>Draft genome sequence of Nonomuraea zeae DSM 100528.</title>
        <authorList>
            <person name="Saricaoglu S."/>
            <person name="Isik K."/>
        </authorList>
    </citation>
    <scope>NUCLEOTIDE SEQUENCE [LARGE SCALE GENOMIC DNA]</scope>
    <source>
        <strain evidence="11 12">DSM 100528</strain>
    </source>
</reference>
<evidence type="ECO:0000256" key="4">
    <source>
        <dbReference type="ARBA" id="ARBA00023015"/>
    </source>
</evidence>
<evidence type="ECO:0000256" key="9">
    <source>
        <dbReference type="SAM" id="MobiDB-lite"/>
    </source>
</evidence>
<feature type="compositionally biased region" description="Pro residues" evidence="9">
    <location>
        <begin position="330"/>
        <end position="340"/>
    </location>
</feature>
<accession>A0A5S4GP99</accession>
<dbReference type="InterPro" id="IPR013325">
    <property type="entry name" value="RNA_pol_sigma_r2"/>
</dbReference>
<keyword evidence="5" id="KW-0731">Sigma factor</keyword>
<keyword evidence="7" id="KW-0804">Transcription</keyword>
<dbReference type="GO" id="GO:0020037">
    <property type="term" value="F:heme binding"/>
    <property type="evidence" value="ECO:0007669"/>
    <property type="project" value="InterPro"/>
</dbReference>
<name>A0A5S4GP99_9ACTN</name>
<protein>
    <submittedName>
        <fullName evidence="11">Sigma-70 family RNA polymerase sigma factor</fullName>
    </submittedName>
</protein>
<comment type="similarity">
    <text evidence="1">Belongs to the sigma-70 factor family. ECF subfamily.</text>
</comment>
<evidence type="ECO:0000256" key="6">
    <source>
        <dbReference type="ARBA" id="ARBA00023125"/>
    </source>
</evidence>
<keyword evidence="8" id="KW-0349">Heme</keyword>
<dbReference type="InterPro" id="IPR041916">
    <property type="entry name" value="Anti_sigma_zinc_sf"/>
</dbReference>
<keyword evidence="6" id="KW-0238">DNA-binding</keyword>
<dbReference type="Proteomes" id="UP000306628">
    <property type="component" value="Unassembled WGS sequence"/>
</dbReference>
<evidence type="ECO:0000256" key="3">
    <source>
        <dbReference type="ARBA" id="ARBA00023004"/>
    </source>
</evidence>
<dbReference type="GO" id="GO:0003677">
    <property type="term" value="F:DNA binding"/>
    <property type="evidence" value="ECO:0007669"/>
    <property type="project" value="UniProtKB-KW"/>
</dbReference>
<dbReference type="InterPro" id="IPR013324">
    <property type="entry name" value="RNA_pol_sigma_r3/r4-like"/>
</dbReference>
<keyword evidence="4" id="KW-0805">Transcription regulation</keyword>
<dbReference type="SUPFAM" id="SSF88946">
    <property type="entry name" value="Sigma2 domain of RNA polymerase sigma factors"/>
    <property type="match status" value="1"/>
</dbReference>
<keyword evidence="12" id="KW-1185">Reference proteome</keyword>
<sequence length="782" mass="81997">MGVESQQSDGDLLQEAREGNAAAYGQLYERHVAAARALARQLVRGAEVEDVVAESFTKILDLVGRGGGPDSGFRTYLLTVVRRTVYDRSRIESRQVTTGEIEQYDPGVPFVDPALVGLEKSLIARAYLSLPERWRAVLWHTEVERSKPADVAPLLGLSANGVAALAYRAREGLRQAYLQMHLGVPPQHECRPVLGKMGAYVRGGLARRDSKAVDEHVGDCEECHGVLLELTDVNRGLRVMVGPLIAGPLFGGYAAALAKSAAAGGGAGGLLRVLWWLRRVPKSQQGAMAGGMAVAVAAAVALVLVSTDEPIRTPPPPPPVARPSASVRPVPVPLPLPQPSEVPARVPAPVKEKKPGKARLRATIDALGALVRAQPGIVGMRLRNYGDGPSEELAAYVDLPAGVTLIPPVRRGQGVAVLDPVGTVDGWACRPSGHGARCARQPLAAGQGTAVFLRVRVAEEAPGGAGPAVRVDAGTLHLKARAEQGVVTTGAPARFATDGKVTVRAVGNSLLSCPEERAGCEEARRREGDQRDNDLWPMTAIDRDENASTKVSSGAELSLPKGGQVVWAGLYWSASGEQAGPIKIRPPGRRKYVTIRPNEVAVRELPLGPVYQAFADVSGLVGNARKDGTWWAADAPLEEGVARHAGWSLVLIVTDPAEPYSQAVVLDTATVIGGGTRRVRIPLGGLSPAAAPARVELVTWEGDADLKGDKVSLGSGALTPSGGDRDLTNVFDGSSGGVAEMTFGADVDTVSAELGVDPGLTIATDKDVVLFGVAALSVRARS</sequence>
<dbReference type="InterPro" id="IPR009056">
    <property type="entry name" value="Cyt_c-like_dom"/>
</dbReference>
<dbReference type="PANTHER" id="PTHR43133:SF8">
    <property type="entry name" value="RNA POLYMERASE SIGMA FACTOR HI_1459-RELATED"/>
    <property type="match status" value="1"/>
</dbReference>
<keyword evidence="2 8" id="KW-0479">Metal-binding</keyword>
<evidence type="ECO:0000313" key="12">
    <source>
        <dbReference type="Proteomes" id="UP000306628"/>
    </source>
</evidence>
<dbReference type="PROSITE" id="PS51007">
    <property type="entry name" value="CYTC"/>
    <property type="match status" value="1"/>
</dbReference>
<evidence type="ECO:0000256" key="7">
    <source>
        <dbReference type="ARBA" id="ARBA00023163"/>
    </source>
</evidence>
<dbReference type="Gene3D" id="1.10.1740.10">
    <property type="match status" value="1"/>
</dbReference>
<dbReference type="GO" id="GO:0009055">
    <property type="term" value="F:electron transfer activity"/>
    <property type="evidence" value="ECO:0007669"/>
    <property type="project" value="InterPro"/>
</dbReference>
<dbReference type="InterPro" id="IPR027383">
    <property type="entry name" value="Znf_put"/>
</dbReference>
<dbReference type="GO" id="GO:0016987">
    <property type="term" value="F:sigma factor activity"/>
    <property type="evidence" value="ECO:0007669"/>
    <property type="project" value="UniProtKB-KW"/>
</dbReference>
<proteinExistence type="inferred from homology"/>
<evidence type="ECO:0000256" key="2">
    <source>
        <dbReference type="ARBA" id="ARBA00022723"/>
    </source>
</evidence>
<feature type="domain" description="Cytochrome c" evidence="10">
    <location>
        <begin position="204"/>
        <end position="401"/>
    </location>
</feature>
<dbReference type="SUPFAM" id="SSF88659">
    <property type="entry name" value="Sigma3 and sigma4 domains of RNA polymerase sigma factors"/>
    <property type="match status" value="1"/>
</dbReference>
<gene>
    <name evidence="11" type="ORF">ETD85_15740</name>
</gene>
<dbReference type="PANTHER" id="PTHR43133">
    <property type="entry name" value="RNA POLYMERASE ECF-TYPE SIGMA FACTO"/>
    <property type="match status" value="1"/>
</dbReference>
<feature type="region of interest" description="Disordered" evidence="9">
    <location>
        <begin position="309"/>
        <end position="354"/>
    </location>
</feature>
<keyword evidence="3 8" id="KW-0408">Iron</keyword>
<evidence type="ECO:0000313" key="11">
    <source>
        <dbReference type="EMBL" id="TMR34733.1"/>
    </source>
</evidence>